<dbReference type="Proteomes" id="UP000027265">
    <property type="component" value="Unassembled WGS sequence"/>
</dbReference>
<gene>
    <name evidence="3" type="ORF">JAAARDRAFT_29072</name>
</gene>
<feature type="transmembrane region" description="Helical" evidence="2">
    <location>
        <begin position="28"/>
        <end position="49"/>
    </location>
</feature>
<accession>A0A067QKC3</accession>
<feature type="compositionally biased region" description="Polar residues" evidence="1">
    <location>
        <begin position="138"/>
        <end position="156"/>
    </location>
</feature>
<keyword evidence="2" id="KW-0812">Transmembrane</keyword>
<evidence type="ECO:0000313" key="4">
    <source>
        <dbReference type="Proteomes" id="UP000027265"/>
    </source>
</evidence>
<protein>
    <recommendedName>
        <fullName evidence="5">Copper transporter</fullName>
    </recommendedName>
</protein>
<evidence type="ECO:0000256" key="2">
    <source>
        <dbReference type="SAM" id="Phobius"/>
    </source>
</evidence>
<keyword evidence="2" id="KW-1133">Transmembrane helix</keyword>
<keyword evidence="2" id="KW-0472">Membrane</keyword>
<name>A0A067QKC3_9AGAM</name>
<evidence type="ECO:0008006" key="5">
    <source>
        <dbReference type="Google" id="ProtNLM"/>
    </source>
</evidence>
<evidence type="ECO:0000256" key="1">
    <source>
        <dbReference type="SAM" id="MobiDB-lite"/>
    </source>
</evidence>
<feature type="region of interest" description="Disordered" evidence="1">
    <location>
        <begin position="138"/>
        <end position="164"/>
    </location>
</feature>
<feature type="compositionally biased region" description="Polar residues" evidence="1">
    <location>
        <begin position="222"/>
        <end position="234"/>
    </location>
</feature>
<dbReference type="EMBL" id="KL197710">
    <property type="protein sequence ID" value="KDQ63076.1"/>
    <property type="molecule type" value="Genomic_DNA"/>
</dbReference>
<organism evidence="3 4">
    <name type="scientific">Jaapia argillacea MUCL 33604</name>
    <dbReference type="NCBI Taxonomy" id="933084"/>
    <lineage>
        <taxon>Eukaryota</taxon>
        <taxon>Fungi</taxon>
        <taxon>Dikarya</taxon>
        <taxon>Basidiomycota</taxon>
        <taxon>Agaricomycotina</taxon>
        <taxon>Agaricomycetes</taxon>
        <taxon>Agaricomycetidae</taxon>
        <taxon>Jaapiales</taxon>
        <taxon>Jaapiaceae</taxon>
        <taxon>Jaapia</taxon>
    </lineage>
</organism>
<feature type="region of interest" description="Disordered" evidence="1">
    <location>
        <begin position="220"/>
        <end position="258"/>
    </location>
</feature>
<dbReference type="InParanoid" id="A0A067QKC3"/>
<sequence>MDGGWQDRLHLSFLGEHVLLGSLRLDSFWHFIVASLLTFSICLTERALTFALTKNWVPFASLRRSRFRSALWRTVLYWVVTFERLLYMLIAMTFHIGLLVVTVTTLALGQFIIEYYEIPQQSQAQSRESFRLKEPLLNSPTFASDPSNNPVSVTTRPRSKSKPDAIFIHPAQSNLARADAAAMEMGIAGDTDRVKGNQYSIEDDAWQTGKGKEVARALLHGSNATAGRRQQSAQHVRRESEQRLFQLGEDTSDDEQDS</sequence>
<dbReference type="OrthoDB" id="73901at2759"/>
<feature type="transmembrane region" description="Helical" evidence="2">
    <location>
        <begin position="96"/>
        <end position="116"/>
    </location>
</feature>
<proteinExistence type="predicted"/>
<keyword evidence="4" id="KW-1185">Reference proteome</keyword>
<evidence type="ECO:0000313" key="3">
    <source>
        <dbReference type="EMBL" id="KDQ63076.1"/>
    </source>
</evidence>
<reference evidence="4" key="1">
    <citation type="journal article" date="2014" name="Proc. Natl. Acad. Sci. U.S.A.">
        <title>Extensive sampling of basidiomycete genomes demonstrates inadequacy of the white-rot/brown-rot paradigm for wood decay fungi.</title>
        <authorList>
            <person name="Riley R."/>
            <person name="Salamov A.A."/>
            <person name="Brown D.W."/>
            <person name="Nagy L.G."/>
            <person name="Floudas D."/>
            <person name="Held B.W."/>
            <person name="Levasseur A."/>
            <person name="Lombard V."/>
            <person name="Morin E."/>
            <person name="Otillar R."/>
            <person name="Lindquist E.A."/>
            <person name="Sun H."/>
            <person name="LaButti K.M."/>
            <person name="Schmutz J."/>
            <person name="Jabbour D."/>
            <person name="Luo H."/>
            <person name="Baker S.E."/>
            <person name="Pisabarro A.G."/>
            <person name="Walton J.D."/>
            <person name="Blanchette R.A."/>
            <person name="Henrissat B."/>
            <person name="Martin F."/>
            <person name="Cullen D."/>
            <person name="Hibbett D.S."/>
            <person name="Grigoriev I.V."/>
        </authorList>
    </citation>
    <scope>NUCLEOTIDE SEQUENCE [LARGE SCALE GENOMIC DNA]</scope>
    <source>
        <strain evidence="4">MUCL 33604</strain>
    </source>
</reference>
<dbReference type="AlphaFoldDB" id="A0A067QKC3"/>
<dbReference type="HOGENOM" id="CLU_102614_0_0_1"/>